<reference evidence="18" key="1">
    <citation type="submission" date="2016-10" db="EMBL/GenBank/DDBJ databases">
        <title>Sequence of Gallionella enrichment culture.</title>
        <authorList>
            <person name="Poehlein A."/>
            <person name="Muehling M."/>
            <person name="Daniel R."/>
        </authorList>
    </citation>
    <scope>NUCLEOTIDE SEQUENCE</scope>
</reference>
<dbReference type="Gene3D" id="3.30.70.270">
    <property type="match status" value="1"/>
</dbReference>
<evidence type="ECO:0000256" key="7">
    <source>
        <dbReference type="ARBA" id="ARBA00022777"/>
    </source>
</evidence>
<evidence type="ECO:0000256" key="10">
    <source>
        <dbReference type="ARBA" id="ARBA00023012"/>
    </source>
</evidence>
<feature type="transmembrane region" description="Helical" evidence="13">
    <location>
        <begin position="176"/>
        <end position="196"/>
    </location>
</feature>
<dbReference type="SMART" id="SM00091">
    <property type="entry name" value="PAS"/>
    <property type="match status" value="1"/>
</dbReference>
<keyword evidence="12" id="KW-0175">Coiled coil</keyword>
<dbReference type="PROSITE" id="PS50113">
    <property type="entry name" value="PAC"/>
    <property type="match status" value="1"/>
</dbReference>
<evidence type="ECO:0000256" key="11">
    <source>
        <dbReference type="ARBA" id="ARBA00023136"/>
    </source>
</evidence>
<feature type="domain" description="GGDEF" evidence="17">
    <location>
        <begin position="418"/>
        <end position="566"/>
    </location>
</feature>
<dbReference type="PROSITE" id="PS50112">
    <property type="entry name" value="PAS"/>
    <property type="match status" value="1"/>
</dbReference>
<name>A0A1J5T952_9ZZZZ</name>
<dbReference type="GO" id="GO:0000160">
    <property type="term" value="P:phosphorelay signal transduction system"/>
    <property type="evidence" value="ECO:0007669"/>
    <property type="project" value="UniProtKB-KW"/>
</dbReference>
<evidence type="ECO:0000256" key="4">
    <source>
        <dbReference type="ARBA" id="ARBA00022679"/>
    </source>
</evidence>
<dbReference type="AlphaFoldDB" id="A0A1J5T952"/>
<comment type="subcellular location">
    <subcellularLocation>
        <location evidence="1">Cell membrane</location>
        <topology evidence="1">Multi-pass membrane protein</topology>
    </subcellularLocation>
</comment>
<dbReference type="GO" id="GO:0052621">
    <property type="term" value="F:diguanylate cyclase activity"/>
    <property type="evidence" value="ECO:0007669"/>
    <property type="project" value="UniProtKB-EC"/>
</dbReference>
<evidence type="ECO:0000259" key="14">
    <source>
        <dbReference type="PROSITE" id="PS50112"/>
    </source>
</evidence>
<keyword evidence="18" id="KW-0548">Nucleotidyltransferase</keyword>
<dbReference type="InterPro" id="IPR029787">
    <property type="entry name" value="Nucleotide_cyclase"/>
</dbReference>
<dbReference type="PANTHER" id="PTHR46663:SF3">
    <property type="entry name" value="SLL0267 PROTEIN"/>
    <property type="match status" value="1"/>
</dbReference>
<dbReference type="InterPro" id="IPR000014">
    <property type="entry name" value="PAS"/>
</dbReference>
<dbReference type="GO" id="GO:0016301">
    <property type="term" value="F:kinase activity"/>
    <property type="evidence" value="ECO:0007669"/>
    <property type="project" value="UniProtKB-KW"/>
</dbReference>
<evidence type="ECO:0000256" key="12">
    <source>
        <dbReference type="SAM" id="Coils"/>
    </source>
</evidence>
<dbReference type="GO" id="GO:0005524">
    <property type="term" value="F:ATP binding"/>
    <property type="evidence" value="ECO:0007669"/>
    <property type="project" value="UniProtKB-KW"/>
</dbReference>
<dbReference type="SUPFAM" id="SSF158472">
    <property type="entry name" value="HAMP domain-like"/>
    <property type="match status" value="1"/>
</dbReference>
<evidence type="ECO:0000256" key="2">
    <source>
        <dbReference type="ARBA" id="ARBA00022475"/>
    </source>
</evidence>
<dbReference type="InterPro" id="IPR033463">
    <property type="entry name" value="sCache_3"/>
</dbReference>
<feature type="domain" description="HAMP" evidence="16">
    <location>
        <begin position="197"/>
        <end position="249"/>
    </location>
</feature>
<keyword evidence="3" id="KW-0597">Phosphoprotein</keyword>
<protein>
    <submittedName>
        <fullName evidence="18">Putative diguanylate cyclase YegE</fullName>
        <ecNumber evidence="18">2.7.7.65</ecNumber>
    </submittedName>
</protein>
<evidence type="ECO:0000256" key="1">
    <source>
        <dbReference type="ARBA" id="ARBA00004651"/>
    </source>
</evidence>
<dbReference type="InterPro" id="IPR003660">
    <property type="entry name" value="HAMP_dom"/>
</dbReference>
<dbReference type="InterPro" id="IPR029151">
    <property type="entry name" value="Sensor-like_sf"/>
</dbReference>
<organism evidence="18">
    <name type="scientific">mine drainage metagenome</name>
    <dbReference type="NCBI Taxonomy" id="410659"/>
    <lineage>
        <taxon>unclassified sequences</taxon>
        <taxon>metagenomes</taxon>
        <taxon>ecological metagenomes</taxon>
    </lineage>
</organism>
<dbReference type="Pfam" id="PF00990">
    <property type="entry name" value="GGDEF"/>
    <property type="match status" value="1"/>
</dbReference>
<evidence type="ECO:0000256" key="5">
    <source>
        <dbReference type="ARBA" id="ARBA00022692"/>
    </source>
</evidence>
<dbReference type="InterPro" id="IPR035965">
    <property type="entry name" value="PAS-like_dom_sf"/>
</dbReference>
<dbReference type="FunFam" id="3.30.70.270:FF:000001">
    <property type="entry name" value="Diguanylate cyclase domain protein"/>
    <property type="match status" value="1"/>
</dbReference>
<keyword evidence="9 13" id="KW-1133">Transmembrane helix</keyword>
<dbReference type="EC" id="2.7.7.65" evidence="18"/>
<dbReference type="PROSITE" id="PS50887">
    <property type="entry name" value="GGDEF"/>
    <property type="match status" value="1"/>
</dbReference>
<dbReference type="CDD" id="cd00130">
    <property type="entry name" value="PAS"/>
    <property type="match status" value="1"/>
</dbReference>
<dbReference type="InterPro" id="IPR052163">
    <property type="entry name" value="DGC-Regulatory_Protein"/>
</dbReference>
<feature type="transmembrane region" description="Helical" evidence="13">
    <location>
        <begin position="20"/>
        <end position="39"/>
    </location>
</feature>
<dbReference type="CDD" id="cd06225">
    <property type="entry name" value="HAMP"/>
    <property type="match status" value="1"/>
</dbReference>
<dbReference type="PROSITE" id="PS50885">
    <property type="entry name" value="HAMP"/>
    <property type="match status" value="1"/>
</dbReference>
<dbReference type="NCBIfam" id="TIGR00229">
    <property type="entry name" value="sensory_box"/>
    <property type="match status" value="1"/>
</dbReference>
<evidence type="ECO:0000256" key="3">
    <source>
        <dbReference type="ARBA" id="ARBA00022553"/>
    </source>
</evidence>
<keyword evidence="11 13" id="KW-0472">Membrane</keyword>
<dbReference type="GO" id="GO:0005886">
    <property type="term" value="C:plasma membrane"/>
    <property type="evidence" value="ECO:0007669"/>
    <property type="project" value="UniProtKB-SubCell"/>
</dbReference>
<evidence type="ECO:0000259" key="15">
    <source>
        <dbReference type="PROSITE" id="PS50113"/>
    </source>
</evidence>
<dbReference type="Pfam" id="PF13426">
    <property type="entry name" value="PAS_9"/>
    <property type="match status" value="1"/>
</dbReference>
<dbReference type="SUPFAM" id="SSF103190">
    <property type="entry name" value="Sensory domain-like"/>
    <property type="match status" value="1"/>
</dbReference>
<dbReference type="SMART" id="SM00304">
    <property type="entry name" value="HAMP"/>
    <property type="match status" value="1"/>
</dbReference>
<accession>A0A1J5T952</accession>
<keyword evidence="2" id="KW-1003">Cell membrane</keyword>
<dbReference type="InterPro" id="IPR000700">
    <property type="entry name" value="PAS-assoc_C"/>
</dbReference>
<feature type="domain" description="PAC" evidence="15">
    <location>
        <begin position="335"/>
        <end position="386"/>
    </location>
</feature>
<dbReference type="SMART" id="SM00267">
    <property type="entry name" value="GGDEF"/>
    <property type="match status" value="1"/>
</dbReference>
<feature type="coiled-coil region" evidence="12">
    <location>
        <begin position="237"/>
        <end position="264"/>
    </location>
</feature>
<keyword evidence="10" id="KW-0902">Two-component regulatory system</keyword>
<dbReference type="InterPro" id="IPR000160">
    <property type="entry name" value="GGDEF_dom"/>
</dbReference>
<dbReference type="EMBL" id="MLJW01000005">
    <property type="protein sequence ID" value="OIR17418.1"/>
    <property type="molecule type" value="Genomic_DNA"/>
</dbReference>
<keyword evidence="7" id="KW-0418">Kinase</keyword>
<evidence type="ECO:0000259" key="17">
    <source>
        <dbReference type="PROSITE" id="PS50887"/>
    </source>
</evidence>
<dbReference type="Pfam" id="PF00672">
    <property type="entry name" value="HAMP"/>
    <property type="match status" value="1"/>
</dbReference>
<evidence type="ECO:0000256" key="9">
    <source>
        <dbReference type="ARBA" id="ARBA00022989"/>
    </source>
</evidence>
<gene>
    <name evidence="18" type="primary">yegE_4</name>
    <name evidence="18" type="ORF">GALL_24450</name>
</gene>
<dbReference type="SUPFAM" id="SSF55785">
    <property type="entry name" value="PYP-like sensor domain (PAS domain)"/>
    <property type="match status" value="1"/>
</dbReference>
<dbReference type="PANTHER" id="PTHR46663">
    <property type="entry name" value="DIGUANYLATE CYCLASE DGCT-RELATED"/>
    <property type="match status" value="1"/>
</dbReference>
<keyword evidence="5 13" id="KW-0812">Transmembrane</keyword>
<evidence type="ECO:0000256" key="13">
    <source>
        <dbReference type="SAM" id="Phobius"/>
    </source>
</evidence>
<keyword evidence="6" id="KW-0547">Nucleotide-binding</keyword>
<evidence type="ECO:0000256" key="8">
    <source>
        <dbReference type="ARBA" id="ARBA00022840"/>
    </source>
</evidence>
<keyword evidence="4 18" id="KW-0808">Transferase</keyword>
<dbReference type="Pfam" id="PF17203">
    <property type="entry name" value="sCache_3_2"/>
    <property type="match status" value="1"/>
</dbReference>
<evidence type="ECO:0000259" key="16">
    <source>
        <dbReference type="PROSITE" id="PS50885"/>
    </source>
</evidence>
<evidence type="ECO:0000256" key="6">
    <source>
        <dbReference type="ARBA" id="ARBA00022741"/>
    </source>
</evidence>
<sequence>MKIGKHISLLWRGSIRRQLILGFALASLALMLGFGYLTLEQQREALYRSSEERASSLAHALAISGTSWAVANDLMGLQEVVQGFARTQDLQRAYFVNTHGEVLASTNPDEVGFFLTDKVSRDMLASSARDQSVLVNQQNLIVVAHPVMAEGRLLGWVRVEMSRDAVNANLSALTRAWAEFILIAVLAVSLIAMVLARRLTRGLDHLMQVAAAVEQGLGKRRSDIGRLDEIGVLARHLDSMLDALDQQKKAIHESEARYRFLADNISDVIWIANLQTKTWMYMSPSVEKLLGYTAEEVMEMPLGQLLSATSQADVREWIAERSQAFLNGSEGDHVYTDEVEQYCRNGDKLWTEVTTHFATSDAGELILLGVTRNITERKRAEEQIRNLAFYDALTQLPNRRLLQDRFNQVLSACRRNNRFAALMFIDLDNFKPLNDEHGHDVGDILLVEVAHRIVSCVREVDTVSRFGGDEFIVMLSELDADRAISMTQASVVAEKIRQSLGEVYRLNVAQKDGRPPRVIEHRCTASIGVVLFSNHGATQEDLIKLADAAMYQAKSAGRNQVYFADT</sequence>
<dbReference type="CDD" id="cd01949">
    <property type="entry name" value="GGDEF"/>
    <property type="match status" value="1"/>
</dbReference>
<feature type="domain" description="PAS" evidence="14">
    <location>
        <begin position="254"/>
        <end position="329"/>
    </location>
</feature>
<evidence type="ECO:0000313" key="18">
    <source>
        <dbReference type="EMBL" id="OIR17418.1"/>
    </source>
</evidence>
<dbReference type="SUPFAM" id="SSF55073">
    <property type="entry name" value="Nucleotide cyclase"/>
    <property type="match status" value="1"/>
</dbReference>
<dbReference type="NCBIfam" id="TIGR00254">
    <property type="entry name" value="GGDEF"/>
    <property type="match status" value="1"/>
</dbReference>
<keyword evidence="8" id="KW-0067">ATP-binding</keyword>
<proteinExistence type="predicted"/>
<dbReference type="InterPro" id="IPR043128">
    <property type="entry name" value="Rev_trsase/Diguanyl_cyclase"/>
</dbReference>
<comment type="caution">
    <text evidence="18">The sequence shown here is derived from an EMBL/GenBank/DDBJ whole genome shotgun (WGS) entry which is preliminary data.</text>
</comment>
<dbReference type="Gene3D" id="1.10.8.500">
    <property type="entry name" value="HAMP domain in histidine kinase"/>
    <property type="match status" value="1"/>
</dbReference>
<dbReference type="Gene3D" id="3.30.450.20">
    <property type="entry name" value="PAS domain"/>
    <property type="match status" value="2"/>
</dbReference>